<dbReference type="Proteomes" id="UP000625283">
    <property type="component" value="Unassembled WGS sequence"/>
</dbReference>
<dbReference type="Pfam" id="PF04773">
    <property type="entry name" value="FecR"/>
    <property type="match status" value="1"/>
</dbReference>
<dbReference type="Pfam" id="PF16344">
    <property type="entry name" value="FecR_C"/>
    <property type="match status" value="1"/>
</dbReference>
<dbReference type="PANTHER" id="PTHR30273">
    <property type="entry name" value="PERIPLASMIC SIGNAL SENSOR AND SIGMA FACTOR ACTIVATOR FECR-RELATED"/>
    <property type="match status" value="1"/>
</dbReference>
<evidence type="ECO:0000313" key="3">
    <source>
        <dbReference type="EMBL" id="MBL1409027.1"/>
    </source>
</evidence>
<dbReference type="InterPro" id="IPR006860">
    <property type="entry name" value="FecR"/>
</dbReference>
<comment type="caution">
    <text evidence="3">The sequence shown here is derived from an EMBL/GenBank/DDBJ whole genome shotgun (WGS) entry which is preliminary data.</text>
</comment>
<dbReference type="Gene3D" id="2.60.120.1440">
    <property type="match status" value="1"/>
</dbReference>
<dbReference type="EMBL" id="JAERTY010000004">
    <property type="protein sequence ID" value="MBL1409027.1"/>
    <property type="molecule type" value="Genomic_DNA"/>
</dbReference>
<sequence>MDKKEINKLFERYSQGQCTDAERQLVDEWLTFGDFAEIQRTDRDIDGDLNRIKSTLPVYRPLSRVRLWKVAVAASLISICTFGLIRYYNTVPFVEQNTVQLDVFPKGDNPTLTLANGQKISLSKSQSAIIIKASELTYSDGSTLSDKPDKLLNISDNDLQSIETPYGSQYQVILDDGTKVWLNAGSILHFPQSFEGKKEREVTLSGEGYFEVAKKRKQPFIVRGRDQKIEVLGTHFNVSNYPESVKTKTTLIEGAVKVNVLRSKATRVLRPGEQAVLDGVDIVIRDVDAESASSWKDGMLDFRNEMLTDILSEIARTYNIEVDYEGRLPQERLYGKISKNKSLQSAVKILELSSDAKFKIVGRKLIVSSKK</sequence>
<organism evidence="3 4">
    <name type="scientific">Sphingobacterium faecale</name>
    <dbReference type="NCBI Taxonomy" id="2803775"/>
    <lineage>
        <taxon>Bacteria</taxon>
        <taxon>Pseudomonadati</taxon>
        <taxon>Bacteroidota</taxon>
        <taxon>Sphingobacteriia</taxon>
        <taxon>Sphingobacteriales</taxon>
        <taxon>Sphingobacteriaceae</taxon>
        <taxon>Sphingobacterium</taxon>
    </lineage>
</organism>
<evidence type="ECO:0000313" key="4">
    <source>
        <dbReference type="Proteomes" id="UP000625283"/>
    </source>
</evidence>
<gene>
    <name evidence="3" type="ORF">JKG61_09720</name>
</gene>
<evidence type="ECO:0000259" key="2">
    <source>
        <dbReference type="Pfam" id="PF16344"/>
    </source>
</evidence>
<protein>
    <submittedName>
        <fullName evidence="3">FecR domain-containing protein</fullName>
    </submittedName>
</protein>
<dbReference type="RefSeq" id="WP_202102775.1">
    <property type="nucleotide sequence ID" value="NZ_JAERTY010000004.1"/>
</dbReference>
<evidence type="ECO:0000259" key="1">
    <source>
        <dbReference type="Pfam" id="PF04773"/>
    </source>
</evidence>
<dbReference type="Gene3D" id="3.55.50.30">
    <property type="match status" value="1"/>
</dbReference>
<reference evidence="3 4" key="1">
    <citation type="submission" date="2021-01" db="EMBL/GenBank/DDBJ databases">
        <title>C459-1 draft genome sequence.</title>
        <authorList>
            <person name="Zhang X.-F."/>
        </authorList>
    </citation>
    <scope>NUCLEOTIDE SEQUENCE [LARGE SCALE GENOMIC DNA]</scope>
    <source>
        <strain evidence="4">C459-1</strain>
    </source>
</reference>
<dbReference type="InterPro" id="IPR012373">
    <property type="entry name" value="Ferrdict_sens_TM"/>
</dbReference>
<dbReference type="InterPro" id="IPR032508">
    <property type="entry name" value="FecR_C"/>
</dbReference>
<accession>A0ABS1R4V2</accession>
<feature type="domain" description="FecR protein" evidence="1">
    <location>
        <begin position="161"/>
        <end position="257"/>
    </location>
</feature>
<dbReference type="PIRSF" id="PIRSF018266">
    <property type="entry name" value="FecR"/>
    <property type="match status" value="1"/>
</dbReference>
<feature type="domain" description="Protein FecR C-terminal" evidence="2">
    <location>
        <begin position="300"/>
        <end position="367"/>
    </location>
</feature>
<dbReference type="PANTHER" id="PTHR30273:SF2">
    <property type="entry name" value="PROTEIN FECR"/>
    <property type="match status" value="1"/>
</dbReference>
<keyword evidence="4" id="KW-1185">Reference proteome</keyword>
<name>A0ABS1R4V2_9SPHI</name>
<proteinExistence type="predicted"/>